<protein>
    <recommendedName>
        <fullName evidence="7">Trafficking protein particle complex subunit</fullName>
    </recommendedName>
</protein>
<dbReference type="InterPro" id="IPR011012">
    <property type="entry name" value="Longin-like_dom_sf"/>
</dbReference>
<dbReference type="InterPro" id="IPR007233">
    <property type="entry name" value="TRAPPC"/>
</dbReference>
<evidence type="ECO:0000256" key="7">
    <source>
        <dbReference type="RuleBase" id="RU366065"/>
    </source>
</evidence>
<keyword evidence="3 7" id="KW-0256">Endoplasmic reticulum</keyword>
<reference evidence="8" key="1">
    <citation type="submission" date="2021-01" db="EMBL/GenBank/DDBJ databases">
        <authorList>
            <person name="Corre E."/>
            <person name="Pelletier E."/>
            <person name="Niang G."/>
            <person name="Scheremetjew M."/>
            <person name="Finn R."/>
            <person name="Kale V."/>
            <person name="Holt S."/>
            <person name="Cochrane G."/>
            <person name="Meng A."/>
            <person name="Brown T."/>
            <person name="Cohen L."/>
        </authorList>
    </citation>
    <scope>NUCLEOTIDE SEQUENCE</scope>
    <source>
        <strain evidence="8">WS</strain>
    </source>
</reference>
<keyword evidence="4 7" id="KW-0931">ER-Golgi transport</keyword>
<organism evidence="8">
    <name type="scientific">Percolomonas cosmopolitus</name>
    <dbReference type="NCBI Taxonomy" id="63605"/>
    <lineage>
        <taxon>Eukaryota</taxon>
        <taxon>Discoba</taxon>
        <taxon>Heterolobosea</taxon>
        <taxon>Tetramitia</taxon>
        <taxon>Eutetramitia</taxon>
        <taxon>Percolomonadidae</taxon>
        <taxon>Percolomonas</taxon>
    </lineage>
</organism>
<dbReference type="PANTHER" id="PTHR23249">
    <property type="entry name" value="TRAFFICKING PROTEIN PARTICLE COMPLEX SUBUNIT"/>
    <property type="match status" value="1"/>
</dbReference>
<dbReference type="GO" id="GO:0006888">
    <property type="term" value="P:endoplasmic reticulum to Golgi vesicle-mediated transport"/>
    <property type="evidence" value="ECO:0007669"/>
    <property type="project" value="UniProtKB-UniRule"/>
</dbReference>
<dbReference type="AlphaFoldDB" id="A0A7S1KR54"/>
<comment type="similarity">
    <text evidence="6">Belongs to the TRAPP small subunits family. TRAPPC4 subfamily.</text>
</comment>
<evidence type="ECO:0000313" key="8">
    <source>
        <dbReference type="EMBL" id="CAD9082191.1"/>
    </source>
</evidence>
<accession>A0A7S1KR54</accession>
<evidence type="ECO:0000256" key="4">
    <source>
        <dbReference type="ARBA" id="ARBA00022892"/>
    </source>
</evidence>
<dbReference type="GO" id="GO:0005794">
    <property type="term" value="C:Golgi apparatus"/>
    <property type="evidence" value="ECO:0007669"/>
    <property type="project" value="UniProtKB-SubCell"/>
</dbReference>
<evidence type="ECO:0000256" key="5">
    <source>
        <dbReference type="ARBA" id="ARBA00023034"/>
    </source>
</evidence>
<keyword evidence="5 7" id="KW-0333">Golgi apparatus</keyword>
<evidence type="ECO:0000256" key="1">
    <source>
        <dbReference type="ARBA" id="ARBA00004555"/>
    </source>
</evidence>
<dbReference type="EMBL" id="HBGD01006546">
    <property type="protein sequence ID" value="CAD9082191.1"/>
    <property type="molecule type" value="Transcribed_RNA"/>
</dbReference>
<dbReference type="Gene3D" id="3.30.450.70">
    <property type="match status" value="1"/>
</dbReference>
<dbReference type="SUPFAM" id="SSF64356">
    <property type="entry name" value="SNARE-like"/>
    <property type="match status" value="1"/>
</dbReference>
<evidence type="ECO:0000256" key="6">
    <source>
        <dbReference type="ARBA" id="ARBA00038179"/>
    </source>
</evidence>
<sequence>MSSQQKISSLFVTNKFGGLIFTKHFYTRSSNNQQPNENVYMTLLSTMHSLHLMAQQIAPNPMDYQYMENIVMGDTIICTHQTATGVKFVIVVEGGGNSTDVPHRDQLMTDIYELYVEYVVKNPFYVDDHPFQNNCKEFVDRVTKLVEDRNGTS</sequence>
<dbReference type="Pfam" id="PF04099">
    <property type="entry name" value="Sybindin"/>
    <property type="match status" value="1"/>
</dbReference>
<proteinExistence type="inferred from homology"/>
<evidence type="ECO:0000256" key="2">
    <source>
        <dbReference type="ARBA" id="ARBA00022448"/>
    </source>
</evidence>
<name>A0A7S1KR54_9EUKA</name>
<evidence type="ECO:0000256" key="3">
    <source>
        <dbReference type="ARBA" id="ARBA00022824"/>
    </source>
</evidence>
<gene>
    <name evidence="8" type="ORF">PCOS0759_LOCUS5431</name>
</gene>
<dbReference type="PANTHER" id="PTHR23249:SF15">
    <property type="entry name" value="TRAFFICKING PROTEIN PARTICLE COMPLEX SUBUNIT 4"/>
    <property type="match status" value="1"/>
</dbReference>
<keyword evidence="2 7" id="KW-0813">Transport</keyword>
<dbReference type="GO" id="GO:0005783">
    <property type="term" value="C:endoplasmic reticulum"/>
    <property type="evidence" value="ECO:0007669"/>
    <property type="project" value="UniProtKB-SubCell"/>
</dbReference>
<comment type="subcellular location">
    <subcellularLocation>
        <location evidence="7">Endoplasmic reticulum</location>
    </subcellularLocation>
    <subcellularLocation>
        <location evidence="7">Golgi apparatus</location>
        <location evidence="7">cis-Golgi network</location>
    </subcellularLocation>
    <subcellularLocation>
        <location evidence="1">Golgi apparatus</location>
    </subcellularLocation>
</comment>
<comment type="subunit">
    <text evidence="7">Part of the multisubunit transport protein particle (TRAPP) complex.</text>
</comment>
<dbReference type="GO" id="GO:0030008">
    <property type="term" value="C:TRAPP complex"/>
    <property type="evidence" value="ECO:0007669"/>
    <property type="project" value="UniProtKB-UniRule"/>
</dbReference>
<dbReference type="SMART" id="SM01399">
    <property type="entry name" value="Sybindin"/>
    <property type="match status" value="1"/>
</dbReference>